<name>A0A9P1DWG4_CUSEU</name>
<dbReference type="PANTHER" id="PTHR47123:SF15">
    <property type="entry name" value="F-BOX PROTEIN SKIP23"/>
    <property type="match status" value="1"/>
</dbReference>
<evidence type="ECO:0000313" key="3">
    <source>
        <dbReference type="Proteomes" id="UP001152484"/>
    </source>
</evidence>
<dbReference type="InterPro" id="IPR036047">
    <property type="entry name" value="F-box-like_dom_sf"/>
</dbReference>
<sequence length="413" mass="46566">MSGWSQLPPDLIDLIARHISSEIDFIRFRSVCSSWRFSVPETPYRSYPTRFPVIPNDGISDASWGFKLSRRTIYLIRSPGDHDRTASASNSWIVKLGSDSPHRLRLLNPLSRSHLKPLPSDFPKCVDISRYPILELGQEYALHFINYRPLANSVGEAGNLYMEKVALCPDKHSSGFVLLTIHVSGRLVVYRSGASNWTVINDLSSPYDDVITKDGRFYAVDNTGRTVVFNMDSMDFSDIAKPVFGGDKKFLVESCGDLLMVDKYLTVGPKDDLGYSEEFEFYEELDCFMNERTLKFKVYKLDEEGHQWVKVSSLKDRILFLGENCTFSALVSDLNSECKGNCILFADLLLYDKDEEDEGGGVWTFHGIGMSDLESGNIGPISSNAGYSELFWPPPPWISSTSDIEKEMDQLGI</sequence>
<reference evidence="2" key="1">
    <citation type="submission" date="2022-07" db="EMBL/GenBank/DDBJ databases">
        <authorList>
            <person name="Macas J."/>
            <person name="Novak P."/>
            <person name="Neumann P."/>
        </authorList>
    </citation>
    <scope>NUCLEOTIDE SEQUENCE</scope>
</reference>
<accession>A0A9P1DWG4</accession>
<dbReference type="Pfam" id="PF03478">
    <property type="entry name" value="Beta-prop_KIB1-4"/>
    <property type="match status" value="1"/>
</dbReference>
<dbReference type="OrthoDB" id="599103at2759"/>
<dbReference type="InterPro" id="IPR051304">
    <property type="entry name" value="SCF_F-box_domain"/>
</dbReference>
<dbReference type="InterPro" id="IPR005174">
    <property type="entry name" value="KIB1-4_b-propeller"/>
</dbReference>
<gene>
    <name evidence="2" type="ORF">CEURO_LOCUS1001</name>
</gene>
<dbReference type="EMBL" id="CAMAPE010000004">
    <property type="protein sequence ID" value="CAH9056945.1"/>
    <property type="molecule type" value="Genomic_DNA"/>
</dbReference>
<protein>
    <recommendedName>
        <fullName evidence="1">KIB1-4 beta-propeller domain-containing protein</fullName>
    </recommendedName>
</protein>
<dbReference type="PANTHER" id="PTHR47123">
    <property type="entry name" value="F-BOX PROTEIN SKIP23"/>
    <property type="match status" value="1"/>
</dbReference>
<evidence type="ECO:0000313" key="2">
    <source>
        <dbReference type="EMBL" id="CAH9056945.1"/>
    </source>
</evidence>
<organism evidence="2 3">
    <name type="scientific">Cuscuta europaea</name>
    <name type="common">European dodder</name>
    <dbReference type="NCBI Taxonomy" id="41803"/>
    <lineage>
        <taxon>Eukaryota</taxon>
        <taxon>Viridiplantae</taxon>
        <taxon>Streptophyta</taxon>
        <taxon>Embryophyta</taxon>
        <taxon>Tracheophyta</taxon>
        <taxon>Spermatophyta</taxon>
        <taxon>Magnoliopsida</taxon>
        <taxon>eudicotyledons</taxon>
        <taxon>Gunneridae</taxon>
        <taxon>Pentapetalae</taxon>
        <taxon>asterids</taxon>
        <taxon>lamiids</taxon>
        <taxon>Solanales</taxon>
        <taxon>Convolvulaceae</taxon>
        <taxon>Cuscuteae</taxon>
        <taxon>Cuscuta</taxon>
        <taxon>Cuscuta subgen. Cuscuta</taxon>
    </lineage>
</organism>
<comment type="caution">
    <text evidence="2">The sequence shown here is derived from an EMBL/GenBank/DDBJ whole genome shotgun (WGS) entry which is preliminary data.</text>
</comment>
<feature type="domain" description="KIB1-4 beta-propeller" evidence="1">
    <location>
        <begin position="66"/>
        <end position="356"/>
    </location>
</feature>
<proteinExistence type="predicted"/>
<evidence type="ECO:0000259" key="1">
    <source>
        <dbReference type="Pfam" id="PF03478"/>
    </source>
</evidence>
<dbReference type="SUPFAM" id="SSF81383">
    <property type="entry name" value="F-box domain"/>
    <property type="match status" value="1"/>
</dbReference>
<dbReference type="Proteomes" id="UP001152484">
    <property type="component" value="Unassembled WGS sequence"/>
</dbReference>
<keyword evidence="3" id="KW-1185">Reference proteome</keyword>
<dbReference type="AlphaFoldDB" id="A0A9P1DWG4"/>